<keyword evidence="10" id="KW-1185">Reference proteome</keyword>
<evidence type="ECO:0000256" key="7">
    <source>
        <dbReference type="SAM" id="SignalP"/>
    </source>
</evidence>
<evidence type="ECO:0000256" key="1">
    <source>
        <dbReference type="ARBA" id="ARBA00004613"/>
    </source>
</evidence>
<comment type="similarity">
    <text evidence="6">Belongs to the protease inhibitor I19 family.</text>
</comment>
<comment type="subcellular location">
    <subcellularLocation>
        <location evidence="1">Secreted</location>
    </subcellularLocation>
</comment>
<dbReference type="GO" id="GO:0004867">
    <property type="term" value="F:serine-type endopeptidase inhibitor activity"/>
    <property type="evidence" value="ECO:0007669"/>
    <property type="project" value="UniProtKB-KW"/>
</dbReference>
<feature type="chain" id="PRO_5039892318" description="Pacifastin domain-containing protein" evidence="7">
    <location>
        <begin position="18"/>
        <end position="91"/>
    </location>
</feature>
<comment type="caution">
    <text evidence="9">The sequence shown here is derived from an EMBL/GenBank/DDBJ whole genome shotgun (WGS) entry which is preliminary data.</text>
</comment>
<evidence type="ECO:0000256" key="4">
    <source>
        <dbReference type="ARBA" id="ARBA00022900"/>
    </source>
</evidence>
<dbReference type="AlphaFoldDB" id="A0A9J6BZL4"/>
<dbReference type="Proteomes" id="UP001107558">
    <property type="component" value="Chromosome 2"/>
</dbReference>
<keyword evidence="3" id="KW-0646">Protease inhibitor</keyword>
<evidence type="ECO:0000259" key="8">
    <source>
        <dbReference type="Pfam" id="PF05375"/>
    </source>
</evidence>
<keyword evidence="7" id="KW-0732">Signal</keyword>
<dbReference type="Pfam" id="PF05375">
    <property type="entry name" value="Pacifastin_I"/>
    <property type="match status" value="1"/>
</dbReference>
<feature type="domain" description="Pacifastin" evidence="8">
    <location>
        <begin position="36"/>
        <end position="73"/>
    </location>
</feature>
<dbReference type="InterPro" id="IPR008037">
    <property type="entry name" value="Pacifastin_dom"/>
</dbReference>
<sequence length="91" mass="10567">MKLIFGLILIWLPVLICQNVYYDDPYDPETDIYVQNCIPGQSFYNGCGNSCRCKAPGKAFCTLRACVSAEMREEFIRQDYESKYIHPKGWK</sequence>
<keyword evidence="4" id="KW-0722">Serine protease inhibitor</keyword>
<dbReference type="EMBL" id="JADBJN010000002">
    <property type="protein sequence ID" value="KAG5675340.1"/>
    <property type="molecule type" value="Genomic_DNA"/>
</dbReference>
<dbReference type="InterPro" id="IPR036201">
    <property type="entry name" value="Pacifastin_dom_sf"/>
</dbReference>
<protein>
    <recommendedName>
        <fullName evidence="8">Pacifastin domain-containing protein</fullName>
    </recommendedName>
</protein>
<evidence type="ECO:0000256" key="6">
    <source>
        <dbReference type="ARBA" id="ARBA00029459"/>
    </source>
</evidence>
<dbReference type="GO" id="GO:0005576">
    <property type="term" value="C:extracellular region"/>
    <property type="evidence" value="ECO:0007669"/>
    <property type="project" value="UniProtKB-SubCell"/>
</dbReference>
<reference evidence="9" key="1">
    <citation type="submission" date="2021-03" db="EMBL/GenBank/DDBJ databases">
        <title>Chromosome level genome of the anhydrobiotic midge Polypedilum vanderplanki.</title>
        <authorList>
            <person name="Yoshida Y."/>
            <person name="Kikawada T."/>
            <person name="Gusev O."/>
        </authorList>
    </citation>
    <scope>NUCLEOTIDE SEQUENCE</scope>
    <source>
        <strain evidence="9">NIAS01</strain>
        <tissue evidence="9">Whole body or cell culture</tissue>
    </source>
</reference>
<gene>
    <name evidence="9" type="ORF">PVAND_005250</name>
</gene>
<evidence type="ECO:0000256" key="5">
    <source>
        <dbReference type="ARBA" id="ARBA00023157"/>
    </source>
</evidence>
<evidence type="ECO:0000256" key="3">
    <source>
        <dbReference type="ARBA" id="ARBA00022690"/>
    </source>
</evidence>
<keyword evidence="2" id="KW-0964">Secreted</keyword>
<accession>A0A9J6BZL4</accession>
<feature type="signal peptide" evidence="7">
    <location>
        <begin position="1"/>
        <end position="17"/>
    </location>
</feature>
<proteinExistence type="inferred from homology"/>
<evidence type="ECO:0000313" key="10">
    <source>
        <dbReference type="Proteomes" id="UP001107558"/>
    </source>
</evidence>
<dbReference type="SUPFAM" id="SSF57283">
    <property type="entry name" value="PMP inhibitors"/>
    <property type="match status" value="1"/>
</dbReference>
<organism evidence="9 10">
    <name type="scientific">Polypedilum vanderplanki</name>
    <name type="common">Sleeping chironomid midge</name>
    <dbReference type="NCBI Taxonomy" id="319348"/>
    <lineage>
        <taxon>Eukaryota</taxon>
        <taxon>Metazoa</taxon>
        <taxon>Ecdysozoa</taxon>
        <taxon>Arthropoda</taxon>
        <taxon>Hexapoda</taxon>
        <taxon>Insecta</taxon>
        <taxon>Pterygota</taxon>
        <taxon>Neoptera</taxon>
        <taxon>Endopterygota</taxon>
        <taxon>Diptera</taxon>
        <taxon>Nematocera</taxon>
        <taxon>Chironomoidea</taxon>
        <taxon>Chironomidae</taxon>
        <taxon>Chironominae</taxon>
        <taxon>Polypedilum</taxon>
        <taxon>Polypedilum</taxon>
    </lineage>
</organism>
<keyword evidence="5" id="KW-1015">Disulfide bond</keyword>
<evidence type="ECO:0000313" key="9">
    <source>
        <dbReference type="EMBL" id="KAG5675340.1"/>
    </source>
</evidence>
<evidence type="ECO:0000256" key="2">
    <source>
        <dbReference type="ARBA" id="ARBA00022525"/>
    </source>
</evidence>
<name>A0A9J6BZL4_POLVA</name>